<reference evidence="1 2" key="1">
    <citation type="submission" date="2024-11" db="EMBL/GenBank/DDBJ databases">
        <title>The Natural Products Discovery Center: Release of the First 8490 Sequenced Strains for Exploring Actinobacteria Biosynthetic Diversity.</title>
        <authorList>
            <person name="Kalkreuter E."/>
            <person name="Kautsar S.A."/>
            <person name="Yang D."/>
            <person name="Bader C.D."/>
            <person name="Teijaro C.N."/>
            <person name="Fluegel L."/>
            <person name="Davis C.M."/>
            <person name="Simpson J.R."/>
            <person name="Lauterbach L."/>
            <person name="Steele A.D."/>
            <person name="Gui C."/>
            <person name="Meng S."/>
            <person name="Li G."/>
            <person name="Viehrig K."/>
            <person name="Ye F."/>
            <person name="Su P."/>
            <person name="Kiefer A.F."/>
            <person name="Nichols A."/>
            <person name="Cepeda A.J."/>
            <person name="Yan W."/>
            <person name="Fan B."/>
            <person name="Jiang Y."/>
            <person name="Adhikari A."/>
            <person name="Zheng C.-J."/>
            <person name="Schuster L."/>
            <person name="Cowan T.M."/>
            <person name="Smanski M.J."/>
            <person name="Chevrette M.G."/>
            <person name="De Carvalho L.P.S."/>
            <person name="Shen B."/>
        </authorList>
    </citation>
    <scope>NUCLEOTIDE SEQUENCE [LARGE SCALE GENOMIC DNA]</scope>
    <source>
        <strain evidence="1 2">NPDC078403</strain>
    </source>
</reference>
<comment type="caution">
    <text evidence="1">The sequence shown here is derived from an EMBL/GenBank/DDBJ whole genome shotgun (WGS) entry which is preliminary data.</text>
</comment>
<evidence type="ECO:0000313" key="1">
    <source>
        <dbReference type="EMBL" id="MFK3864964.1"/>
    </source>
</evidence>
<proteinExistence type="predicted"/>
<keyword evidence="2" id="KW-1185">Reference proteome</keyword>
<name>A0ABW8L1J1_9GAMM</name>
<protein>
    <submittedName>
        <fullName evidence="1">Uncharacterized protein</fullName>
    </submittedName>
</protein>
<gene>
    <name evidence="1" type="ORF">ACI2JU_13970</name>
</gene>
<accession>A0ABW8L1J1</accession>
<dbReference type="Proteomes" id="UP001620262">
    <property type="component" value="Unassembled WGS sequence"/>
</dbReference>
<sequence>MSNKLRKYKMSGFLRASVLPDYDIDPNGYAAYKNAQLILDSFCELKDESVFLPFGVFSRVYNFLGQELTLDHDSDAGDVTFIPKTDVQLEGLLSLLITEHGYEVSP</sequence>
<dbReference type="RefSeq" id="WP_149982584.1">
    <property type="nucleotide sequence ID" value="NZ_CABVLM010000012.1"/>
</dbReference>
<organism evidence="1 2">
    <name type="scientific">Pseudoalteromonas rhizosphaerae</name>
    <dbReference type="NCBI Taxonomy" id="2518973"/>
    <lineage>
        <taxon>Bacteria</taxon>
        <taxon>Pseudomonadati</taxon>
        <taxon>Pseudomonadota</taxon>
        <taxon>Gammaproteobacteria</taxon>
        <taxon>Alteromonadales</taxon>
        <taxon>Pseudoalteromonadaceae</taxon>
        <taxon>Pseudoalteromonas</taxon>
    </lineage>
</organism>
<evidence type="ECO:0000313" key="2">
    <source>
        <dbReference type="Proteomes" id="UP001620262"/>
    </source>
</evidence>
<dbReference type="EMBL" id="JBJDOT010000019">
    <property type="protein sequence ID" value="MFK3864964.1"/>
    <property type="molecule type" value="Genomic_DNA"/>
</dbReference>